<feature type="region of interest" description="Disordered" evidence="1">
    <location>
        <begin position="943"/>
        <end position="1003"/>
    </location>
</feature>
<dbReference type="OrthoDB" id="10691561at2759"/>
<dbReference type="EMBL" id="CAJPEX010001471">
    <property type="protein sequence ID" value="CAG0919237.1"/>
    <property type="molecule type" value="Genomic_DNA"/>
</dbReference>
<feature type="compositionally biased region" description="Polar residues" evidence="1">
    <location>
        <begin position="260"/>
        <end position="272"/>
    </location>
</feature>
<proteinExistence type="predicted"/>
<dbReference type="Proteomes" id="UP000678499">
    <property type="component" value="Unassembled WGS sequence"/>
</dbReference>
<dbReference type="EMBL" id="OA883508">
    <property type="protein sequence ID" value="CAD7279085.1"/>
    <property type="molecule type" value="Genomic_DNA"/>
</dbReference>
<keyword evidence="3" id="KW-1185">Reference proteome</keyword>
<feature type="region of interest" description="Disordered" evidence="1">
    <location>
        <begin position="679"/>
        <end position="701"/>
    </location>
</feature>
<evidence type="ECO:0000313" key="2">
    <source>
        <dbReference type="EMBL" id="CAD7279085.1"/>
    </source>
</evidence>
<evidence type="ECO:0000256" key="1">
    <source>
        <dbReference type="SAM" id="MobiDB-lite"/>
    </source>
</evidence>
<feature type="region of interest" description="Disordered" evidence="1">
    <location>
        <begin position="375"/>
        <end position="639"/>
    </location>
</feature>
<gene>
    <name evidence="2" type="ORF">NMOB1V02_LOCUS6768</name>
</gene>
<accession>A0A7R9GFD5</accession>
<organism evidence="2">
    <name type="scientific">Notodromas monacha</name>
    <dbReference type="NCBI Taxonomy" id="399045"/>
    <lineage>
        <taxon>Eukaryota</taxon>
        <taxon>Metazoa</taxon>
        <taxon>Ecdysozoa</taxon>
        <taxon>Arthropoda</taxon>
        <taxon>Crustacea</taxon>
        <taxon>Oligostraca</taxon>
        <taxon>Ostracoda</taxon>
        <taxon>Podocopa</taxon>
        <taxon>Podocopida</taxon>
        <taxon>Cypridocopina</taxon>
        <taxon>Cypridoidea</taxon>
        <taxon>Cyprididae</taxon>
        <taxon>Notodromas</taxon>
    </lineage>
</organism>
<feature type="compositionally biased region" description="Low complexity" evidence="1">
    <location>
        <begin position="680"/>
        <end position="689"/>
    </location>
</feature>
<feature type="compositionally biased region" description="Basic and acidic residues" evidence="1">
    <location>
        <begin position="381"/>
        <end position="392"/>
    </location>
</feature>
<feature type="region of interest" description="Disordered" evidence="1">
    <location>
        <begin position="159"/>
        <end position="242"/>
    </location>
</feature>
<feature type="compositionally biased region" description="Polar residues" evidence="1">
    <location>
        <begin position="609"/>
        <end position="627"/>
    </location>
</feature>
<feature type="compositionally biased region" description="Polar residues" evidence="1">
    <location>
        <begin position="557"/>
        <end position="569"/>
    </location>
</feature>
<feature type="compositionally biased region" description="Polar residues" evidence="1">
    <location>
        <begin position="498"/>
        <end position="525"/>
    </location>
</feature>
<reference evidence="2" key="1">
    <citation type="submission" date="2020-11" db="EMBL/GenBank/DDBJ databases">
        <authorList>
            <person name="Tran Van P."/>
        </authorList>
    </citation>
    <scope>NUCLEOTIDE SEQUENCE</scope>
</reference>
<feature type="compositionally biased region" description="Polar residues" evidence="1">
    <location>
        <begin position="395"/>
        <end position="419"/>
    </location>
</feature>
<sequence>METDLQLDESSVQRMSLESLFKYPFLLNELPEGFTLGGIGAASDTETNGYKGRQEITISPRKGSYQTRQSQNSIRSRQAAEVKEDDIRLNAISTQVRLNALRDTAYRKGTFQPQGSKKVITNDDPDKKKPLGWPFLSDFNSDTSLASILSSFERKEASADQSARSGELELTQKQRQNNIHNIREKIGRRRSSKISNRLINPVLVQSKPKKSQRLENVRTPKRPNPVEQFNTKKPAPNRQPAFRPTELFNQNLLLGDQNSKEASTIKSSTQGNKKAKVRTQPTTIQPELEYDYYEGETKGNSGKIPEGLLSRRADLTEDYFILEDPNKEQSPKIFTNPTKQTNPQWSDSRANILKTRKQSPAVNIANIESKAYSRIRARPNRAPESDTTREAKSFITHSRTIKNQQLQASSSNNRISTRQPVAPKRRGTSAGFTRSDLGRYRSSELSETQQNQPAVPESIPTAERRTIDETSTEEVAEPQSPPLRNRSHILRASRKTPEPTTGQVPSASLSNPASRPPQRTRNRTNVVRPAVGQPNGEQGQIPTRTRTRTRGPKPVTEPNTNDADISTTLQPTSRRQPPRRPTRVQSPPRAKSQTLDANLQHFGEARPVKSNSDQEVNRPTPSRQTNRVPRKQSVANQKAIITKASIRQPGIAENNDFDIGQEVPKKPNRILRPVVIEPATTTTPNSTSSIQPFSEVEPQLSSKVLSTDDQNQKILDNLAKLSLPPEATEAFLSAILGTTEASTSRIRQSSLASEERLNADTERRRVIPAFPKQKPSINKRLPAASPQSVISRANAQISRTRTRSQGVLNNATPRNTQAISRKPIVRRPVVSPRVKFTKGEESFDTSNNSRPEFPQYVTIKRDSIPTTTAISSTVPATTSSSQLDEDFKEYDYEQDTENPTEDYHEIIPQVKPDIPPQAENAQFIAPTTWTPFSAIERFQRENLQQPSTQDHSEPVISSLKSSPVGRDFDSQNFNLPQPDANGVLRFGFNSRRPPAQSHPPTAI</sequence>
<name>A0A7R9GFD5_9CRUS</name>
<dbReference type="AlphaFoldDB" id="A0A7R9GFD5"/>
<protein>
    <submittedName>
        <fullName evidence="2">Uncharacterized protein</fullName>
    </submittedName>
</protein>
<feature type="compositionally biased region" description="Basic residues" evidence="1">
    <location>
        <begin position="485"/>
        <end position="494"/>
    </location>
</feature>
<feature type="region of interest" description="Disordered" evidence="1">
    <location>
        <begin position="260"/>
        <end position="280"/>
    </location>
</feature>
<evidence type="ECO:0000313" key="3">
    <source>
        <dbReference type="Proteomes" id="UP000678499"/>
    </source>
</evidence>